<feature type="signal peptide" evidence="5">
    <location>
        <begin position="1"/>
        <end position="20"/>
    </location>
</feature>
<dbReference type="InterPro" id="IPR050810">
    <property type="entry name" value="Bact_Secretion_Sys_Channel"/>
</dbReference>
<comment type="caution">
    <text evidence="8">The sequence shown here is derived from an EMBL/GenBank/DDBJ whole genome shotgun (WGS) entry which is preliminary data.</text>
</comment>
<dbReference type="EMBL" id="RNRV01000013">
    <property type="protein sequence ID" value="MHO04575.1"/>
    <property type="molecule type" value="Genomic_DNA"/>
</dbReference>
<dbReference type="PANTHER" id="PTHR30332:SF24">
    <property type="entry name" value="SECRETIN GSPD-RELATED"/>
    <property type="match status" value="1"/>
</dbReference>
<dbReference type="GO" id="GO:0009306">
    <property type="term" value="P:protein secretion"/>
    <property type="evidence" value="ECO:0007669"/>
    <property type="project" value="InterPro"/>
</dbReference>
<dbReference type="GO" id="GO:0009297">
    <property type="term" value="P:pilus assembly"/>
    <property type="evidence" value="ECO:0007669"/>
    <property type="project" value="InterPro"/>
</dbReference>
<evidence type="ECO:0000256" key="1">
    <source>
        <dbReference type="ARBA" id="ARBA00004370"/>
    </source>
</evidence>
<gene>
    <name evidence="8" type="ORF">D9F05_09345</name>
</gene>
<reference evidence="8" key="1">
    <citation type="submission" date="2018-10" db="EMBL/GenBank/DDBJ databases">
        <authorList>
            <consortium name="NARMS: The National Antimicrobial Resistance Monitoring System"/>
        </authorList>
    </citation>
    <scope>NUCLEOTIDE SEQUENCE [LARGE SCALE GENOMIC DNA]</scope>
    <source>
        <strain evidence="8">CVM N17EC0388</strain>
    </source>
</reference>
<dbReference type="PROSITE" id="PS51257">
    <property type="entry name" value="PROKAR_LIPOPROTEIN"/>
    <property type="match status" value="1"/>
</dbReference>
<comment type="subcellular location">
    <subcellularLocation>
        <location evidence="1">Membrane</location>
    </subcellularLocation>
</comment>
<protein>
    <submittedName>
        <fullName evidence="8">PilN family type IVB pilus formation outer membrane protein</fullName>
    </submittedName>
</protein>
<sequence length="559" mass="59142">MKLKTVAWSVAMAMILQGCAAHRVYKSLDEGERVGAEATSMMDGMINTSQERPSFRVQSGAPWVQTKAIKTAETRVAEQYPELNCEIVFATQTPVSLIEFAQRTSSLCGIPVRVTPDAVTQSQGGGGIVTGGATTGAGAIPSLPGIPDLPVPVPTGNPLAAGNSMQQQSVSYQNGSKSIMTRYRGPFAGLLDTVTANLGLAWRANNNGVEIYYLDTQVYTLAALQATTETSSVIQAASTSSMGGSNSSTSGSNGSNQSTTTMIKNDLLSDVEKNLKTMLTPVVGRMSLSPSTGAVTVTDTPQVQRNIKRYIERENAVMTQQVAFRVEVYSVSFRDDDSLSLDMDLVYDRLAKQGFTLKNISGLTPDNAVQGGISISDGRWKGSKVLFNALAEQGNVKVVTKSTVTTTNLQPAPVQVSRQIGYLQSSEINSGSDTSGTTTSLQPGTITTGFSMTLLPYILPDSEGDILLQYAVNLSNLLRINTVSSGNSSIQTPEIDSRIFSQRVKVRSGEMLVVGGFEQDTDDATAQGTGSAFNPLLGGGFASKKSRSVIVVAITPSMG</sequence>
<evidence type="ECO:0000256" key="2">
    <source>
        <dbReference type="ARBA" id="ARBA00022729"/>
    </source>
</evidence>
<evidence type="ECO:0000313" key="8">
    <source>
        <dbReference type="EMBL" id="MHO04575.1"/>
    </source>
</evidence>
<dbReference type="Pfam" id="PF07655">
    <property type="entry name" value="Secretin_N_2"/>
    <property type="match status" value="1"/>
</dbReference>
<dbReference type="InterPro" id="IPR004846">
    <property type="entry name" value="T2SS/T3SS_dom"/>
</dbReference>
<dbReference type="InterPro" id="IPR013359">
    <property type="entry name" value="Pilus_4B_PilN"/>
</dbReference>
<feature type="domain" description="Type II/III secretion system secretin-like" evidence="6">
    <location>
        <begin position="389"/>
        <end position="556"/>
    </location>
</feature>
<name>A0A3L0W6F1_ECOLX</name>
<organism evidence="8">
    <name type="scientific">Escherichia coli</name>
    <dbReference type="NCBI Taxonomy" id="562"/>
    <lineage>
        <taxon>Bacteria</taxon>
        <taxon>Pseudomonadati</taxon>
        <taxon>Pseudomonadota</taxon>
        <taxon>Gammaproteobacteria</taxon>
        <taxon>Enterobacterales</taxon>
        <taxon>Enterobacteriaceae</taxon>
        <taxon>Escherichia</taxon>
    </lineage>
</organism>
<keyword evidence="2 5" id="KW-0732">Signal</keyword>
<evidence type="ECO:0000259" key="6">
    <source>
        <dbReference type="Pfam" id="PF00263"/>
    </source>
</evidence>
<dbReference type="InterPro" id="IPR011514">
    <property type="entry name" value="Secretin_N_2"/>
</dbReference>
<dbReference type="PANTHER" id="PTHR30332">
    <property type="entry name" value="PROBABLE GENERAL SECRETION PATHWAY PROTEIN D"/>
    <property type="match status" value="1"/>
</dbReference>
<evidence type="ECO:0000256" key="5">
    <source>
        <dbReference type="SAM" id="SignalP"/>
    </source>
</evidence>
<evidence type="ECO:0000256" key="4">
    <source>
        <dbReference type="SAM" id="MobiDB-lite"/>
    </source>
</evidence>
<dbReference type="NCBIfam" id="TIGR02520">
    <property type="entry name" value="pilus_B_mal_scr"/>
    <property type="match status" value="1"/>
</dbReference>
<dbReference type="AlphaFoldDB" id="A0A3L0W6F1"/>
<feature type="region of interest" description="Disordered" evidence="4">
    <location>
        <begin position="239"/>
        <end position="260"/>
    </location>
</feature>
<feature type="chain" id="PRO_5018272656" evidence="5">
    <location>
        <begin position="21"/>
        <end position="559"/>
    </location>
</feature>
<evidence type="ECO:0000259" key="7">
    <source>
        <dbReference type="Pfam" id="PF07655"/>
    </source>
</evidence>
<accession>A0A3L0W6F1</accession>
<dbReference type="Pfam" id="PF00263">
    <property type="entry name" value="Secretin"/>
    <property type="match status" value="1"/>
</dbReference>
<keyword evidence="3" id="KW-0472">Membrane</keyword>
<evidence type="ECO:0000256" key="3">
    <source>
        <dbReference type="ARBA" id="ARBA00023136"/>
    </source>
</evidence>
<dbReference type="GO" id="GO:0019867">
    <property type="term" value="C:outer membrane"/>
    <property type="evidence" value="ECO:0007669"/>
    <property type="project" value="InterPro"/>
</dbReference>
<feature type="domain" description="Secretin N-terminal" evidence="7">
    <location>
        <begin position="211"/>
        <end position="293"/>
    </location>
</feature>
<proteinExistence type="predicted"/>